<organism evidence="4 5">
    <name type="scientific">Ornithinibacillus halotolerans</name>
    <dbReference type="NCBI Taxonomy" id="1274357"/>
    <lineage>
        <taxon>Bacteria</taxon>
        <taxon>Bacillati</taxon>
        <taxon>Bacillota</taxon>
        <taxon>Bacilli</taxon>
        <taxon>Bacillales</taxon>
        <taxon>Bacillaceae</taxon>
        <taxon>Ornithinibacillus</taxon>
    </lineage>
</organism>
<dbReference type="InterPro" id="IPR045584">
    <property type="entry name" value="Pilin-like"/>
</dbReference>
<keyword evidence="2" id="KW-0178">Competence</keyword>
<reference evidence="4" key="2">
    <citation type="submission" date="2020-09" db="EMBL/GenBank/DDBJ databases">
        <authorList>
            <person name="Sun Q."/>
            <person name="Zhou Y."/>
        </authorList>
    </citation>
    <scope>NUCLEOTIDE SEQUENCE</scope>
    <source>
        <strain evidence="4">CGMCC 1.12408</strain>
    </source>
</reference>
<protein>
    <recommendedName>
        <fullName evidence="6">Prepilin-type N-terminal cleavage/methylation domain-containing protein</fullName>
    </recommendedName>
</protein>
<keyword evidence="5" id="KW-1185">Reference proteome</keyword>
<name>A0A916S593_9BACI</name>
<dbReference type="Gene3D" id="3.30.700.10">
    <property type="entry name" value="Glycoprotein, Type 4 Pilin"/>
    <property type="match status" value="1"/>
</dbReference>
<evidence type="ECO:0000313" key="5">
    <source>
        <dbReference type="Proteomes" id="UP000613512"/>
    </source>
</evidence>
<evidence type="ECO:0000256" key="1">
    <source>
        <dbReference type="ARBA" id="ARBA00004241"/>
    </source>
</evidence>
<feature type="transmembrane region" description="Helical" evidence="3">
    <location>
        <begin position="21"/>
        <end position="43"/>
    </location>
</feature>
<comment type="caution">
    <text evidence="4">The sequence shown here is derived from an EMBL/GenBank/DDBJ whole genome shotgun (WGS) entry which is preliminary data.</text>
</comment>
<dbReference type="RefSeq" id="WP_188385166.1">
    <property type="nucleotide sequence ID" value="NZ_BMEY01000014.1"/>
</dbReference>
<evidence type="ECO:0000256" key="3">
    <source>
        <dbReference type="SAM" id="Phobius"/>
    </source>
</evidence>
<dbReference type="AlphaFoldDB" id="A0A916S593"/>
<dbReference type="InterPro" id="IPR012902">
    <property type="entry name" value="N_methyl_site"/>
</dbReference>
<sequence length="159" mass="16483">MMKKWLRLLKKDERGLTLVELLAVIVILAIVGAIAFVSISNVIDNSKKDAQIANAQQLISAAKLYEANGGEITASGVSAIETGTGDAAVEADLDVGTLTDPWGNNVYTTATVFKSDTGEYSVALVSSGGQCDLSADTATETALIQQGRELCEAEGTTGG</sequence>
<keyword evidence="3" id="KW-0472">Membrane</keyword>
<dbReference type="SUPFAM" id="SSF54523">
    <property type="entry name" value="Pili subunits"/>
    <property type="match status" value="1"/>
</dbReference>
<evidence type="ECO:0000313" key="4">
    <source>
        <dbReference type="EMBL" id="GGA82106.1"/>
    </source>
</evidence>
<dbReference type="Pfam" id="PF07963">
    <property type="entry name" value="N_methyl"/>
    <property type="match status" value="1"/>
</dbReference>
<reference evidence="4" key="1">
    <citation type="journal article" date="2014" name="Int. J. Syst. Evol. Microbiol.">
        <title>Complete genome sequence of Corynebacterium casei LMG S-19264T (=DSM 44701T), isolated from a smear-ripened cheese.</title>
        <authorList>
            <consortium name="US DOE Joint Genome Institute (JGI-PGF)"/>
            <person name="Walter F."/>
            <person name="Albersmeier A."/>
            <person name="Kalinowski J."/>
            <person name="Ruckert C."/>
        </authorList>
    </citation>
    <scope>NUCLEOTIDE SEQUENCE</scope>
    <source>
        <strain evidence="4">CGMCC 1.12408</strain>
    </source>
</reference>
<evidence type="ECO:0008006" key="6">
    <source>
        <dbReference type="Google" id="ProtNLM"/>
    </source>
</evidence>
<keyword evidence="3" id="KW-1133">Transmembrane helix</keyword>
<dbReference type="PROSITE" id="PS00409">
    <property type="entry name" value="PROKAR_NTER_METHYL"/>
    <property type="match status" value="1"/>
</dbReference>
<keyword evidence="3" id="KW-0812">Transmembrane</keyword>
<comment type="subcellular location">
    <subcellularLocation>
        <location evidence="1">Cell surface</location>
    </subcellularLocation>
</comment>
<proteinExistence type="predicted"/>
<gene>
    <name evidence="4" type="ORF">GCM10008025_26670</name>
</gene>
<dbReference type="EMBL" id="BMEY01000014">
    <property type="protein sequence ID" value="GGA82106.1"/>
    <property type="molecule type" value="Genomic_DNA"/>
</dbReference>
<evidence type="ECO:0000256" key="2">
    <source>
        <dbReference type="ARBA" id="ARBA00023287"/>
    </source>
</evidence>
<dbReference type="GO" id="GO:0030420">
    <property type="term" value="P:establishment of competence for transformation"/>
    <property type="evidence" value="ECO:0007669"/>
    <property type="project" value="UniProtKB-KW"/>
</dbReference>
<dbReference type="Proteomes" id="UP000613512">
    <property type="component" value="Unassembled WGS sequence"/>
</dbReference>
<dbReference type="NCBIfam" id="TIGR02532">
    <property type="entry name" value="IV_pilin_GFxxxE"/>
    <property type="match status" value="1"/>
</dbReference>
<dbReference type="GO" id="GO:0009986">
    <property type="term" value="C:cell surface"/>
    <property type="evidence" value="ECO:0007669"/>
    <property type="project" value="UniProtKB-SubCell"/>
</dbReference>
<accession>A0A916S593</accession>